<dbReference type="CDD" id="cd05936">
    <property type="entry name" value="FC-FACS_FadD_like"/>
    <property type="match status" value="1"/>
</dbReference>
<evidence type="ECO:0000259" key="3">
    <source>
        <dbReference type="Pfam" id="PF13193"/>
    </source>
</evidence>
<gene>
    <name evidence="4" type="ORF">GCM10009838_68720</name>
</gene>
<feature type="domain" description="AMP-dependent synthetase/ligase" evidence="2">
    <location>
        <begin position="47"/>
        <end position="440"/>
    </location>
</feature>
<dbReference type="InterPro" id="IPR042099">
    <property type="entry name" value="ANL_N_sf"/>
</dbReference>
<feature type="domain" description="AMP-binding enzyme C-terminal" evidence="3">
    <location>
        <begin position="490"/>
        <end position="565"/>
    </location>
</feature>
<keyword evidence="1" id="KW-0812">Transmembrane</keyword>
<dbReference type="Gene3D" id="3.30.300.30">
    <property type="match status" value="1"/>
</dbReference>
<dbReference type="GO" id="GO:0016874">
    <property type="term" value="F:ligase activity"/>
    <property type="evidence" value="ECO:0007669"/>
    <property type="project" value="UniProtKB-KW"/>
</dbReference>
<dbReference type="Pfam" id="PF00501">
    <property type="entry name" value="AMP-binding"/>
    <property type="match status" value="1"/>
</dbReference>
<keyword evidence="5" id="KW-1185">Reference proteome</keyword>
<keyword evidence="1" id="KW-1133">Transmembrane helix</keyword>
<comment type="caution">
    <text evidence="4">The sequence shown here is derived from an EMBL/GenBank/DDBJ whole genome shotgun (WGS) entry which is preliminary data.</text>
</comment>
<name>A0ABN2SYL2_9ACTN</name>
<reference evidence="4 5" key="1">
    <citation type="journal article" date="2019" name="Int. J. Syst. Evol. Microbiol.">
        <title>The Global Catalogue of Microorganisms (GCM) 10K type strain sequencing project: providing services to taxonomists for standard genome sequencing and annotation.</title>
        <authorList>
            <consortium name="The Broad Institute Genomics Platform"/>
            <consortium name="The Broad Institute Genome Sequencing Center for Infectious Disease"/>
            <person name="Wu L."/>
            <person name="Ma J."/>
        </authorList>
    </citation>
    <scope>NUCLEOTIDE SEQUENCE [LARGE SCALE GENOMIC DNA]</scope>
    <source>
        <strain evidence="4 5">JCM 16013</strain>
    </source>
</reference>
<evidence type="ECO:0000313" key="4">
    <source>
        <dbReference type="EMBL" id="GAA1994640.1"/>
    </source>
</evidence>
<dbReference type="PANTHER" id="PTHR43767:SF1">
    <property type="entry name" value="NONRIBOSOMAL PEPTIDE SYNTHASE PES1 (EUROFUNG)-RELATED"/>
    <property type="match status" value="1"/>
</dbReference>
<dbReference type="InterPro" id="IPR020845">
    <property type="entry name" value="AMP-binding_CS"/>
</dbReference>
<dbReference type="InterPro" id="IPR025110">
    <property type="entry name" value="AMP-bd_C"/>
</dbReference>
<dbReference type="SUPFAM" id="SSF56801">
    <property type="entry name" value="Acetyl-CoA synthetase-like"/>
    <property type="match status" value="1"/>
</dbReference>
<dbReference type="Proteomes" id="UP001499854">
    <property type="component" value="Unassembled WGS sequence"/>
</dbReference>
<organism evidence="4 5">
    <name type="scientific">Catenulispora subtropica</name>
    <dbReference type="NCBI Taxonomy" id="450798"/>
    <lineage>
        <taxon>Bacteria</taxon>
        <taxon>Bacillati</taxon>
        <taxon>Actinomycetota</taxon>
        <taxon>Actinomycetes</taxon>
        <taxon>Catenulisporales</taxon>
        <taxon>Catenulisporaceae</taxon>
        <taxon>Catenulispora</taxon>
    </lineage>
</organism>
<evidence type="ECO:0000256" key="1">
    <source>
        <dbReference type="SAM" id="Phobius"/>
    </source>
</evidence>
<keyword evidence="1" id="KW-0472">Membrane</keyword>
<dbReference type="EMBL" id="BAAAQM010000052">
    <property type="protein sequence ID" value="GAA1994640.1"/>
    <property type="molecule type" value="Genomic_DNA"/>
</dbReference>
<sequence>MTPGVSDPTPSPVDPDPYAERPWLKFYAAGVPTDVTIPSVPVTRLLDDAADDFGDRTALVFFGRKTGYRQLRQDVDRLAGALRELGVERGDRVALVLPNCPAAVTAFFAILRLGAVVVACNPLYTDSELRHQLTDSGAKVAIVFDGAYATLDAARPGTALEHVISVCLADFLPALKRKLLDLPLGAAREKRERLITPLPAGARAIPYPELMATSPGPVEQVPVDPAHDLAVLQYTGGTTGRPKGAMLTHRNLVANAHQVRAWDPHAEPGKESVLCVLPLFHVYGLMLCVVTGVLLAGTLVLLPTFDPELVLDAVKHERPTVFPGVPPIYSKLLEHPKIGKYDLRSIRTCISGAMRLPVDTIDAFQAATGGRLAEGYGMTESSPVTLANPLNSNARPGTIGLPLPNTHVKIVDEFRQDRVLPIGAAGELVVFGPQLFQGYWNQEDETRLALRNGWLYTGDIGVMSPDGYVTLIDRKRDVVIASGFSIYPSEIEDVLREHPAVYDAAVIGVPDPYRGENVKAVIQLAEGMAVTAEELDVFSHQHLAPYKVPKLFAFRDELPRNMIGKVLRRVLREEHAAEHAELGDLPPDQDPFADFKR</sequence>
<dbReference type="InterPro" id="IPR000873">
    <property type="entry name" value="AMP-dep_synth/lig_dom"/>
</dbReference>
<dbReference type="Gene3D" id="3.40.50.12780">
    <property type="entry name" value="N-terminal domain of ligase-like"/>
    <property type="match status" value="1"/>
</dbReference>
<keyword evidence="4" id="KW-0436">Ligase</keyword>
<dbReference type="InterPro" id="IPR045851">
    <property type="entry name" value="AMP-bd_C_sf"/>
</dbReference>
<proteinExistence type="predicted"/>
<dbReference type="PANTHER" id="PTHR43767">
    <property type="entry name" value="LONG-CHAIN-FATTY-ACID--COA LIGASE"/>
    <property type="match status" value="1"/>
</dbReference>
<evidence type="ECO:0000259" key="2">
    <source>
        <dbReference type="Pfam" id="PF00501"/>
    </source>
</evidence>
<protein>
    <submittedName>
        <fullName evidence="4">Long-chain-fatty-acid--CoA ligase</fullName>
    </submittedName>
</protein>
<dbReference type="PROSITE" id="PS00455">
    <property type="entry name" value="AMP_BINDING"/>
    <property type="match status" value="1"/>
</dbReference>
<feature type="transmembrane region" description="Helical" evidence="1">
    <location>
        <begin position="280"/>
        <end position="302"/>
    </location>
</feature>
<accession>A0ABN2SYL2</accession>
<dbReference type="Pfam" id="PF13193">
    <property type="entry name" value="AMP-binding_C"/>
    <property type="match status" value="1"/>
</dbReference>
<dbReference type="InterPro" id="IPR050237">
    <property type="entry name" value="ATP-dep_AMP-bd_enzyme"/>
</dbReference>
<evidence type="ECO:0000313" key="5">
    <source>
        <dbReference type="Proteomes" id="UP001499854"/>
    </source>
</evidence>